<sequence>MFKRPTKQCSGEPVTPYSKLAEVYDYLMRHVDYVHWADYIESIFDRFDVSPDTILELACGTGTLSSILSERGYNMTGVDHSNAMVGVAQHKTQERKQDIAFLQGDMVAPPVTGPFDSAICLYDSVNYLMEPGNIIQMLKAVNSRITPGGLFIFDACTEINSRRYFNR</sequence>
<reference evidence="3" key="1">
    <citation type="submission" date="2018-05" db="EMBL/GenBank/DDBJ databases">
        <authorList>
            <person name="Lanie J.A."/>
            <person name="Ng W.-L."/>
            <person name="Kazmierczak K.M."/>
            <person name="Andrzejewski T.M."/>
            <person name="Davidsen T.M."/>
            <person name="Wayne K.J."/>
            <person name="Tettelin H."/>
            <person name="Glass J.I."/>
            <person name="Rusch D."/>
            <person name="Podicherti R."/>
            <person name="Tsui H.-C.T."/>
            <person name="Winkler M.E."/>
        </authorList>
    </citation>
    <scope>NUCLEOTIDE SEQUENCE</scope>
</reference>
<name>A0A382LF28_9ZZZZ</name>
<evidence type="ECO:0000259" key="2">
    <source>
        <dbReference type="Pfam" id="PF13649"/>
    </source>
</evidence>
<dbReference type="InterPro" id="IPR041698">
    <property type="entry name" value="Methyltransf_25"/>
</dbReference>
<keyword evidence="1" id="KW-0808">Transferase</keyword>
<organism evidence="3">
    <name type="scientific">marine metagenome</name>
    <dbReference type="NCBI Taxonomy" id="408172"/>
    <lineage>
        <taxon>unclassified sequences</taxon>
        <taxon>metagenomes</taxon>
        <taxon>ecological metagenomes</taxon>
    </lineage>
</organism>
<feature type="domain" description="Methyltransferase" evidence="2">
    <location>
        <begin position="54"/>
        <end position="149"/>
    </location>
</feature>
<dbReference type="Pfam" id="PF13649">
    <property type="entry name" value="Methyltransf_25"/>
    <property type="match status" value="1"/>
</dbReference>
<gene>
    <name evidence="3" type="ORF">METZ01_LOCUS288104</name>
</gene>
<dbReference type="EMBL" id="UINC01086618">
    <property type="protein sequence ID" value="SVC35250.1"/>
    <property type="molecule type" value="Genomic_DNA"/>
</dbReference>
<dbReference type="AlphaFoldDB" id="A0A382LF28"/>
<protein>
    <recommendedName>
        <fullName evidence="2">Methyltransferase domain-containing protein</fullName>
    </recommendedName>
</protein>
<feature type="non-terminal residue" evidence="3">
    <location>
        <position position="167"/>
    </location>
</feature>
<dbReference type="SUPFAM" id="SSF53335">
    <property type="entry name" value="S-adenosyl-L-methionine-dependent methyltransferases"/>
    <property type="match status" value="1"/>
</dbReference>
<evidence type="ECO:0000313" key="3">
    <source>
        <dbReference type="EMBL" id="SVC35250.1"/>
    </source>
</evidence>
<proteinExistence type="predicted"/>
<evidence type="ECO:0000256" key="1">
    <source>
        <dbReference type="ARBA" id="ARBA00022679"/>
    </source>
</evidence>
<dbReference type="CDD" id="cd02440">
    <property type="entry name" value="AdoMet_MTases"/>
    <property type="match status" value="1"/>
</dbReference>
<dbReference type="Gene3D" id="3.40.50.150">
    <property type="entry name" value="Vaccinia Virus protein VP39"/>
    <property type="match status" value="1"/>
</dbReference>
<accession>A0A382LF28</accession>
<dbReference type="GO" id="GO:0016740">
    <property type="term" value="F:transferase activity"/>
    <property type="evidence" value="ECO:0007669"/>
    <property type="project" value="UniProtKB-KW"/>
</dbReference>
<dbReference type="InterPro" id="IPR029063">
    <property type="entry name" value="SAM-dependent_MTases_sf"/>
</dbReference>
<dbReference type="PANTHER" id="PTHR43861">
    <property type="entry name" value="TRANS-ACONITATE 2-METHYLTRANSFERASE-RELATED"/>
    <property type="match status" value="1"/>
</dbReference>